<evidence type="ECO:0000256" key="7">
    <source>
        <dbReference type="ARBA" id="ARBA00023136"/>
    </source>
</evidence>
<evidence type="ECO:0000313" key="11">
    <source>
        <dbReference type="Proteomes" id="UP000655094"/>
    </source>
</evidence>
<dbReference type="PROSITE" id="PS50928">
    <property type="entry name" value="ABC_TM1"/>
    <property type="match status" value="1"/>
</dbReference>
<comment type="caution">
    <text evidence="10">The sequence shown here is derived from an EMBL/GenBank/DDBJ whole genome shotgun (WGS) entry which is preliminary data.</text>
</comment>
<evidence type="ECO:0000313" key="10">
    <source>
        <dbReference type="EMBL" id="GHK51700.1"/>
    </source>
</evidence>
<feature type="transmembrane region" description="Helical" evidence="8">
    <location>
        <begin position="53"/>
        <end position="77"/>
    </location>
</feature>
<keyword evidence="6 8" id="KW-1133">Transmembrane helix</keyword>
<evidence type="ECO:0000256" key="4">
    <source>
        <dbReference type="ARBA" id="ARBA00022519"/>
    </source>
</evidence>
<sequence length="321" mass="34089">MSWEDLWPLLLDGTLDTLYMVGLAALFTVLIGLPTGVLLFISRANGLAPMPKLNALLGAVINIGRSLPFIVLLIALIPFTRLIVGTTLGSTAAIVPVTIGAFPFFARLTENALDEVDYGRIEAILSMGGNVWHVIFKSLLPEALPTLLAGITLTIVMLIGFSSMAGVIGGGGLGDLAIRYGYQRFNNEVMFGTVLIGGDGRGVQMAGDRLVRSPPTVANRQTLVPAALCRQLTNQTGGVTLADQPHTLPGPVGAILMNATGFRGGGQRFADIIRQRIIRHGARRTGFPSAQKAFARQRAGRPDIAEVSTVRPSMLLLIAAR</sequence>
<dbReference type="GO" id="GO:0048473">
    <property type="term" value="P:D-methionine transmembrane transport"/>
    <property type="evidence" value="ECO:0007669"/>
    <property type="project" value="TreeGrafter"/>
</dbReference>
<organism evidence="10 11">
    <name type="scientific">Klebsiella pneumoniae</name>
    <dbReference type="NCBI Taxonomy" id="573"/>
    <lineage>
        <taxon>Bacteria</taxon>
        <taxon>Pseudomonadati</taxon>
        <taxon>Pseudomonadota</taxon>
        <taxon>Gammaproteobacteria</taxon>
        <taxon>Enterobacterales</taxon>
        <taxon>Enterobacteriaceae</taxon>
        <taxon>Klebsiella/Raoultella group</taxon>
        <taxon>Klebsiella</taxon>
        <taxon>Klebsiella pneumoniae complex</taxon>
    </lineage>
</organism>
<evidence type="ECO:0000256" key="8">
    <source>
        <dbReference type="RuleBase" id="RU363032"/>
    </source>
</evidence>
<reference evidence="10" key="1">
    <citation type="submission" date="2020-10" db="EMBL/GenBank/DDBJ databases">
        <title>Genome Sequence of ESBL Producing Zambian Clinical Strains.</title>
        <authorList>
            <person name="Shawa M."/>
            <person name="Furuta Y."/>
            <person name="Simbotwe M."/>
            <person name="Mulenga E."/>
            <person name="Mubanga M."/>
            <person name="Mulenga G."/>
            <person name="Kaile C."/>
            <person name="Zorigt T."/>
            <person name="Hang'ombe B."/>
            <person name="Higashi H."/>
        </authorList>
    </citation>
    <scope>NUCLEOTIDE SEQUENCE</scope>
    <source>
        <strain evidence="10">Zam_UTH_09</strain>
    </source>
</reference>
<gene>
    <name evidence="10" type="ORF">KPZU09_14360</name>
</gene>
<feature type="transmembrane region" description="Helical" evidence="8">
    <location>
        <begin position="83"/>
        <end position="106"/>
    </location>
</feature>
<keyword evidence="7 8" id="KW-0472">Membrane</keyword>
<dbReference type="InterPro" id="IPR051322">
    <property type="entry name" value="AA_ABC_Transporter_Permease"/>
</dbReference>
<evidence type="ECO:0000256" key="3">
    <source>
        <dbReference type="ARBA" id="ARBA00022475"/>
    </source>
</evidence>
<dbReference type="Pfam" id="PF00528">
    <property type="entry name" value="BPD_transp_1"/>
    <property type="match status" value="1"/>
</dbReference>
<keyword evidence="3" id="KW-1003">Cell membrane</keyword>
<evidence type="ECO:0000259" key="9">
    <source>
        <dbReference type="PROSITE" id="PS50928"/>
    </source>
</evidence>
<feature type="transmembrane region" description="Helical" evidence="8">
    <location>
        <begin position="20"/>
        <end position="41"/>
    </location>
</feature>
<feature type="transmembrane region" description="Helical" evidence="8">
    <location>
        <begin position="118"/>
        <end position="135"/>
    </location>
</feature>
<feature type="domain" description="ABC transmembrane type-1" evidence="9">
    <location>
        <begin position="14"/>
        <end position="207"/>
    </location>
</feature>
<keyword evidence="4" id="KW-0997">Cell inner membrane</keyword>
<accession>A0A919LTK5</accession>
<keyword evidence="5 8" id="KW-0812">Transmembrane</keyword>
<dbReference type="AlphaFoldDB" id="A0A919LTK5"/>
<evidence type="ECO:0000256" key="1">
    <source>
        <dbReference type="ARBA" id="ARBA00004429"/>
    </source>
</evidence>
<dbReference type="CDD" id="cd06261">
    <property type="entry name" value="TM_PBP2"/>
    <property type="match status" value="1"/>
</dbReference>
<name>A0A919LTK5_KLEPN</name>
<keyword evidence="2 8" id="KW-0813">Transport</keyword>
<dbReference type="Gene3D" id="1.10.3720.10">
    <property type="entry name" value="MetI-like"/>
    <property type="match status" value="1"/>
</dbReference>
<dbReference type="Proteomes" id="UP000655094">
    <property type="component" value="Unassembled WGS sequence"/>
</dbReference>
<protein>
    <recommendedName>
        <fullName evidence="9">ABC transmembrane type-1 domain-containing protein</fullName>
    </recommendedName>
</protein>
<proteinExistence type="inferred from homology"/>
<dbReference type="EMBL" id="BNFF01000001">
    <property type="protein sequence ID" value="GHK51700.1"/>
    <property type="molecule type" value="Genomic_DNA"/>
</dbReference>
<dbReference type="PANTHER" id="PTHR30450">
    <property type="entry name" value="ABC TRANSPORTER PERMEASE"/>
    <property type="match status" value="1"/>
</dbReference>
<comment type="subcellular location">
    <subcellularLocation>
        <location evidence="1">Cell inner membrane</location>
        <topology evidence="1">Multi-pass membrane protein</topology>
    </subcellularLocation>
    <subcellularLocation>
        <location evidence="8">Cell membrane</location>
        <topology evidence="8">Multi-pass membrane protein</topology>
    </subcellularLocation>
</comment>
<dbReference type="InterPro" id="IPR000515">
    <property type="entry name" value="MetI-like"/>
</dbReference>
<evidence type="ECO:0000256" key="5">
    <source>
        <dbReference type="ARBA" id="ARBA00022692"/>
    </source>
</evidence>
<dbReference type="SUPFAM" id="SSF161098">
    <property type="entry name" value="MetI-like"/>
    <property type="match status" value="1"/>
</dbReference>
<evidence type="ECO:0000256" key="6">
    <source>
        <dbReference type="ARBA" id="ARBA00022989"/>
    </source>
</evidence>
<feature type="transmembrane region" description="Helical" evidence="8">
    <location>
        <begin position="147"/>
        <end position="174"/>
    </location>
</feature>
<dbReference type="InterPro" id="IPR035906">
    <property type="entry name" value="MetI-like_sf"/>
</dbReference>
<comment type="similarity">
    <text evidence="8">Belongs to the binding-protein-dependent transport system permease family.</text>
</comment>
<evidence type="ECO:0000256" key="2">
    <source>
        <dbReference type="ARBA" id="ARBA00022448"/>
    </source>
</evidence>
<dbReference type="PANTHER" id="PTHR30450:SF1">
    <property type="entry name" value="D-METHIONINE TRANSPORT SYSTEM PERMEASE PROTEIN METI-RELATED"/>
    <property type="match status" value="1"/>
</dbReference>
<dbReference type="GO" id="GO:0005886">
    <property type="term" value="C:plasma membrane"/>
    <property type="evidence" value="ECO:0007669"/>
    <property type="project" value="UniProtKB-SubCell"/>
</dbReference>